<gene>
    <name evidence="2" type="ORF">ENK44_08270</name>
</gene>
<feature type="domain" description="DUF7309" evidence="1">
    <location>
        <begin position="9"/>
        <end position="152"/>
    </location>
</feature>
<protein>
    <recommendedName>
        <fullName evidence="1">DUF7309 domain-containing protein</fullName>
    </recommendedName>
</protein>
<dbReference type="Proteomes" id="UP000885779">
    <property type="component" value="Unassembled WGS sequence"/>
</dbReference>
<organism evidence="2">
    <name type="scientific">Caldithrix abyssi</name>
    <dbReference type="NCBI Taxonomy" id="187145"/>
    <lineage>
        <taxon>Bacteria</taxon>
        <taxon>Pseudomonadati</taxon>
        <taxon>Calditrichota</taxon>
        <taxon>Calditrichia</taxon>
        <taxon>Calditrichales</taxon>
        <taxon>Calditrichaceae</taxon>
        <taxon>Caldithrix</taxon>
    </lineage>
</organism>
<name>A0A7V4U0E3_CALAY</name>
<accession>A0A7V4U0E3</accession>
<dbReference type="AlphaFoldDB" id="A0A7V4U0E3"/>
<evidence type="ECO:0000313" key="2">
    <source>
        <dbReference type="EMBL" id="HGY55680.1"/>
    </source>
</evidence>
<sequence length="152" mass="17782">MDQIKTSTWQRLFDAAEGFRKLAPWRWMREIDLFAVRPPESEETGYCCVLGSGGEHFALNVYRGTRGLDGLLAIWQQSENDPLDLLSYQDCLVAGFENKDMLDEEDLQIIKKCNRQYRGKNNWPIFRDYTPGYHPWFLGGEEDAWFLIHALE</sequence>
<comment type="caution">
    <text evidence="2">The sequence shown here is derived from an EMBL/GenBank/DDBJ whole genome shotgun (WGS) entry which is preliminary data.</text>
</comment>
<proteinExistence type="predicted"/>
<dbReference type="EMBL" id="DRQG01000078">
    <property type="protein sequence ID" value="HGY55680.1"/>
    <property type="molecule type" value="Genomic_DNA"/>
</dbReference>
<reference evidence="2" key="1">
    <citation type="journal article" date="2020" name="mSystems">
        <title>Genome- and Community-Level Interaction Insights into Carbon Utilization and Element Cycling Functions of Hydrothermarchaeota in Hydrothermal Sediment.</title>
        <authorList>
            <person name="Zhou Z."/>
            <person name="Liu Y."/>
            <person name="Xu W."/>
            <person name="Pan J."/>
            <person name="Luo Z.H."/>
            <person name="Li M."/>
        </authorList>
    </citation>
    <scope>NUCLEOTIDE SEQUENCE [LARGE SCALE GENOMIC DNA]</scope>
    <source>
        <strain evidence="2">HyVt-577</strain>
    </source>
</reference>
<dbReference type="Pfam" id="PF23988">
    <property type="entry name" value="DUF7309"/>
    <property type="match status" value="1"/>
</dbReference>
<dbReference type="InterPro" id="IPR055733">
    <property type="entry name" value="DUF7309"/>
</dbReference>
<evidence type="ECO:0000259" key="1">
    <source>
        <dbReference type="Pfam" id="PF23988"/>
    </source>
</evidence>